<evidence type="ECO:0008006" key="3">
    <source>
        <dbReference type="Google" id="ProtNLM"/>
    </source>
</evidence>
<comment type="caution">
    <text evidence="1">The sequence shown here is derived from an EMBL/GenBank/DDBJ whole genome shotgun (WGS) entry which is preliminary data.</text>
</comment>
<protein>
    <recommendedName>
        <fullName evidence="3">Lipoprotein</fullName>
    </recommendedName>
</protein>
<keyword evidence="2" id="KW-1185">Reference proteome</keyword>
<gene>
    <name evidence="1" type="ORF">DF185_05105</name>
</gene>
<evidence type="ECO:0000313" key="1">
    <source>
        <dbReference type="EMBL" id="PXY02027.1"/>
    </source>
</evidence>
<dbReference type="OrthoDB" id="634553at2"/>
<reference evidence="1 2" key="1">
    <citation type="submission" date="2018-05" db="EMBL/GenBank/DDBJ databases">
        <title>Marinifilum breve JC075T sp. nov., a marine bacterium isolated from Yongle Blue Hole in the South China Sea.</title>
        <authorList>
            <person name="Fu T."/>
        </authorList>
    </citation>
    <scope>NUCLEOTIDE SEQUENCE [LARGE SCALE GENOMIC DNA]</scope>
    <source>
        <strain evidence="1 2">JC075</strain>
    </source>
</reference>
<evidence type="ECO:0000313" key="2">
    <source>
        <dbReference type="Proteomes" id="UP000248079"/>
    </source>
</evidence>
<name>A0A2V4A2D6_9BACT</name>
<dbReference type="AlphaFoldDB" id="A0A2V4A2D6"/>
<dbReference type="RefSeq" id="WP_110359661.1">
    <property type="nucleotide sequence ID" value="NZ_QFLI01000002.1"/>
</dbReference>
<sequence length="346" mass="40437">MWYFKINRIVIVITILALLVGCNKKERICTFYHWEQTLDLNTDETQLLQDFNANELYVRIFDIDFKDKSKAPAFLSSLHVKNQLPENISVIPCIFITNRSFKNIDFAAVDSLAHRTAAHINYIENTQDIAFGDEIQIDCDWTPSTRVHYFAYLKQLKKYLPQFGTISATIRLHQFKYPEKTGIPPVDKGSLMVYNMGDFEDSEASNAIYSNDILKQYLKVKAPYPLHLDVAMPTFSWALVFRFGKAVKIIHHPDIENLNSAKEHFTKLSQNKYKINKNGYWKGLYLYEGDVLRVDRIDAKEIEEGLKLIRNNEYLNPDKVIYYHLFNNIKQLYTDEDFESFNAVIN</sequence>
<dbReference type="Proteomes" id="UP000248079">
    <property type="component" value="Unassembled WGS sequence"/>
</dbReference>
<accession>A0A2V4A2D6</accession>
<proteinExistence type="predicted"/>
<dbReference type="EMBL" id="QFLI01000002">
    <property type="protein sequence ID" value="PXY02027.1"/>
    <property type="molecule type" value="Genomic_DNA"/>
</dbReference>
<organism evidence="1 2">
    <name type="scientific">Marinifilum breve</name>
    <dbReference type="NCBI Taxonomy" id="2184082"/>
    <lineage>
        <taxon>Bacteria</taxon>
        <taxon>Pseudomonadati</taxon>
        <taxon>Bacteroidota</taxon>
        <taxon>Bacteroidia</taxon>
        <taxon>Marinilabiliales</taxon>
        <taxon>Marinifilaceae</taxon>
    </lineage>
</organism>
<dbReference type="PROSITE" id="PS51257">
    <property type="entry name" value="PROKAR_LIPOPROTEIN"/>
    <property type="match status" value="1"/>
</dbReference>